<comment type="caution">
    <text evidence="6">The sequence shown here is derived from an EMBL/GenBank/DDBJ whole genome shotgun (WGS) entry which is preliminary data.</text>
</comment>
<keyword evidence="1 3" id="KW-0238">DNA-binding</keyword>
<dbReference type="PROSITE" id="PS50118">
    <property type="entry name" value="HMG_BOX_2"/>
    <property type="match status" value="1"/>
</dbReference>
<feature type="compositionally biased region" description="Basic and acidic residues" evidence="4">
    <location>
        <begin position="299"/>
        <end position="309"/>
    </location>
</feature>
<feature type="region of interest" description="Disordered" evidence="4">
    <location>
        <begin position="335"/>
        <end position="387"/>
    </location>
</feature>
<evidence type="ECO:0000256" key="2">
    <source>
        <dbReference type="ARBA" id="ARBA00023242"/>
    </source>
</evidence>
<protein>
    <submittedName>
        <fullName evidence="6">HMG box factor, other</fullName>
    </submittedName>
</protein>
<dbReference type="Pfam" id="PF00505">
    <property type="entry name" value="HMG_box"/>
    <property type="match status" value="1"/>
</dbReference>
<feature type="region of interest" description="Disordered" evidence="4">
    <location>
        <begin position="299"/>
        <end position="319"/>
    </location>
</feature>
<dbReference type="GO" id="GO:0000978">
    <property type="term" value="F:RNA polymerase II cis-regulatory region sequence-specific DNA binding"/>
    <property type="evidence" value="ECO:0007669"/>
    <property type="project" value="TreeGrafter"/>
</dbReference>
<dbReference type="Proteomes" id="UP000199727">
    <property type="component" value="Unassembled WGS sequence"/>
</dbReference>
<evidence type="ECO:0000256" key="1">
    <source>
        <dbReference type="ARBA" id="ARBA00023125"/>
    </source>
</evidence>
<feature type="DNA-binding region" description="HMG box" evidence="3">
    <location>
        <begin position="184"/>
        <end position="253"/>
    </location>
</feature>
<dbReference type="InterPro" id="IPR051356">
    <property type="entry name" value="SOX/SOX-like_TF"/>
</dbReference>
<dbReference type="EMBL" id="AMKT01000067">
    <property type="protein sequence ID" value="OXG16562.1"/>
    <property type="molecule type" value="Genomic_DNA"/>
</dbReference>
<feature type="domain" description="HMG box" evidence="5">
    <location>
        <begin position="184"/>
        <end position="253"/>
    </location>
</feature>
<sequence>MDNAWMTNGFAGIPDLIEDPPHDSFSLLSIPPNQAQSQPYHGQPNFPYQPHVYPYSLRTQRSTSSLSGWSTVTSDTNTASEFDDDASTMSTLPSSISPQSLLNGFQKHSSQCSLQRVSSLSIDPKLFASIEKDEKADEEMLETAKPRELTRTEVPPVVSESSKEKVENCKKKVSHARKQTADHIPRPRNAFILFRKHVVDAKLIPPSVEMRHQNVSIITAKMWSEAPVEQKAHFNELARIEKEEHMKKYPGYRYQPVYRRTNVVRRRVRKDEAEEEKCKNVAELLMKGKSGQQLEEEIKEKVANDDTKGAKKNKALSRRANGACELSKGALRALRAQARQRQQSFNSGDWSDLSRSTSMDRDVQGSRRRQSSAFESTRSSQSPEPSNRFEYVLTQGQNQVPIRQMQYMAYSHQGLAPWSDDIPAEPNEKQAFTFTSTQQGFQPDQRSPPTVPTAAHTYSLTSRHFLYPQPQPQFQVTIMPDQQAFNEFYVHDAALPFSPSAGQFAFQSQSSSMHTDDMPTYNIGNAQRQVVHPPMSARWDKGHLLPPSSDVPLEGLPFDDGLVLEDFEAALAHADDMVGGVW</sequence>
<reference evidence="6 7" key="1">
    <citation type="submission" date="2017-06" db="EMBL/GenBank/DDBJ databases">
        <title>Global population genomics of the pathogenic fungus Cryptococcus neoformans var. grubii.</title>
        <authorList>
            <person name="Cuomo C."/>
            <person name="Litvintseva A."/>
            <person name="Chen Y."/>
            <person name="Young S."/>
            <person name="Zeng Q."/>
            <person name="Chapman S."/>
            <person name="Gujja S."/>
            <person name="Saif S."/>
            <person name="Birren B."/>
        </authorList>
    </citation>
    <scope>NUCLEOTIDE SEQUENCE [LARGE SCALE GENOMIC DNA]</scope>
    <source>
        <strain evidence="6 7">Tu259-1</strain>
    </source>
</reference>
<accession>A0A854QF64</accession>
<evidence type="ECO:0000259" key="5">
    <source>
        <dbReference type="PROSITE" id="PS50118"/>
    </source>
</evidence>
<gene>
    <name evidence="6" type="ORF">C361_04932</name>
</gene>
<dbReference type="CDD" id="cd01389">
    <property type="entry name" value="HMG-box_ROX1-like"/>
    <property type="match status" value="1"/>
</dbReference>
<dbReference type="Gene3D" id="1.10.30.10">
    <property type="entry name" value="High mobility group box domain"/>
    <property type="match status" value="1"/>
</dbReference>
<dbReference type="InterPro" id="IPR009071">
    <property type="entry name" value="HMG_box_dom"/>
</dbReference>
<evidence type="ECO:0000256" key="4">
    <source>
        <dbReference type="SAM" id="MobiDB-lite"/>
    </source>
</evidence>
<dbReference type="AlphaFoldDB" id="A0A854QF64"/>
<dbReference type="PANTHER" id="PTHR45789">
    <property type="entry name" value="FI18025P1"/>
    <property type="match status" value="1"/>
</dbReference>
<organism evidence="6 7">
    <name type="scientific">Cryptococcus neoformans Tu259-1</name>
    <dbReference type="NCBI Taxonomy" id="1230072"/>
    <lineage>
        <taxon>Eukaryota</taxon>
        <taxon>Fungi</taxon>
        <taxon>Dikarya</taxon>
        <taxon>Basidiomycota</taxon>
        <taxon>Agaricomycotina</taxon>
        <taxon>Tremellomycetes</taxon>
        <taxon>Tremellales</taxon>
        <taxon>Cryptococcaceae</taxon>
        <taxon>Cryptococcus</taxon>
        <taxon>Cryptococcus neoformans species complex</taxon>
    </lineage>
</organism>
<dbReference type="GO" id="GO:0000981">
    <property type="term" value="F:DNA-binding transcription factor activity, RNA polymerase II-specific"/>
    <property type="evidence" value="ECO:0007669"/>
    <property type="project" value="TreeGrafter"/>
</dbReference>
<keyword evidence="2 3" id="KW-0539">Nucleus</keyword>
<feature type="compositionally biased region" description="Polar residues" evidence="4">
    <location>
        <begin position="371"/>
        <end position="385"/>
    </location>
</feature>
<proteinExistence type="predicted"/>
<evidence type="ECO:0000313" key="7">
    <source>
        <dbReference type="Proteomes" id="UP000199727"/>
    </source>
</evidence>
<evidence type="ECO:0000313" key="6">
    <source>
        <dbReference type="EMBL" id="OXG16562.1"/>
    </source>
</evidence>
<evidence type="ECO:0000256" key="3">
    <source>
        <dbReference type="PROSITE-ProRule" id="PRU00267"/>
    </source>
</evidence>
<dbReference type="GO" id="GO:0005634">
    <property type="term" value="C:nucleus"/>
    <property type="evidence" value="ECO:0007669"/>
    <property type="project" value="UniProtKB-UniRule"/>
</dbReference>
<dbReference type="SMART" id="SM00398">
    <property type="entry name" value="HMG"/>
    <property type="match status" value="1"/>
</dbReference>
<dbReference type="SUPFAM" id="SSF47095">
    <property type="entry name" value="HMG-box"/>
    <property type="match status" value="1"/>
</dbReference>
<dbReference type="PANTHER" id="PTHR45789:SF2">
    <property type="entry name" value="FI18025P1"/>
    <property type="match status" value="1"/>
</dbReference>
<name>A0A854QF64_CRYNE</name>
<dbReference type="InterPro" id="IPR036910">
    <property type="entry name" value="HMG_box_dom_sf"/>
</dbReference>
<feature type="compositionally biased region" description="Polar residues" evidence="4">
    <location>
        <begin position="344"/>
        <end position="357"/>
    </location>
</feature>
<dbReference type="OrthoDB" id="6247875at2759"/>